<dbReference type="InterPro" id="IPR011050">
    <property type="entry name" value="Pectin_lyase_fold/virulence"/>
</dbReference>
<dbReference type="Proteomes" id="UP000315344">
    <property type="component" value="Unassembled WGS sequence"/>
</dbReference>
<dbReference type="InterPro" id="IPR005546">
    <property type="entry name" value="Autotransporte_beta"/>
</dbReference>
<dbReference type="SUPFAM" id="SSF103515">
    <property type="entry name" value="Autotransporter"/>
    <property type="match status" value="1"/>
</dbReference>
<evidence type="ECO:0000256" key="1">
    <source>
        <dbReference type="SAM" id="SignalP"/>
    </source>
</evidence>
<dbReference type="SMART" id="SM00869">
    <property type="entry name" value="Autotransporter"/>
    <property type="match status" value="1"/>
</dbReference>
<dbReference type="PROSITE" id="PS51208">
    <property type="entry name" value="AUTOTRANSPORTER"/>
    <property type="match status" value="1"/>
</dbReference>
<evidence type="ECO:0000259" key="2">
    <source>
        <dbReference type="PROSITE" id="PS51208"/>
    </source>
</evidence>
<reference evidence="3 4" key="1">
    <citation type="journal article" date="2017" name="Nat. Commun.">
        <title>In situ click chemistry generation of cyclooxygenase-2 inhibitors.</title>
        <authorList>
            <person name="Bhardwaj A."/>
            <person name="Kaur J."/>
            <person name="Wuest M."/>
            <person name="Wuest F."/>
        </authorList>
    </citation>
    <scope>NUCLEOTIDE SEQUENCE [LARGE SCALE GENOMIC DNA]</scope>
    <source>
        <strain evidence="3">S2_012_000_R3_94</strain>
    </source>
</reference>
<evidence type="ECO:0000313" key="4">
    <source>
        <dbReference type="Proteomes" id="UP000315344"/>
    </source>
</evidence>
<keyword evidence="1" id="KW-0732">Signal</keyword>
<dbReference type="InterPro" id="IPR036709">
    <property type="entry name" value="Autotransporte_beta_dom_sf"/>
</dbReference>
<proteinExistence type="predicted"/>
<sequence>MSRCLTSVHRSPRSALLLRSTALLTLIPLLASVQPAFADLIIDNANAPTSTGTTSAVTGDWSTGSLIWWDDQTNQYVALGAGETGVLTNPDGAVTLTLDGTIDVGGITVNDDGFTLTGGTLKNASGRLVFSTANAGTRLDVSSALQGGVSVEDGVNVVYDGISDVAGLVDVDSASQLTNDGSITGTVDNDGTFTVGAQGILTGDAENSGTMVNDGTITGTVDNDGTFTVGAQGTLTGDANNSGTMVNDGTITGTVDNDGTFTVGAQGTLTGDADNSGTMVVDGDTTGTGTVTGTITNSGTLELRDSDIGGDIVNNDGATTYVNTTAGSVIAGDVQNDGDILGANSSSTLTITGRLTNDGNLDVATFGDKLEINATEILLTANSAIDNDVSLYGTEVNQGIMTLDDNNQSLAGGYVNGGLLNEGSGEVYVEEDLDGSGFDITNENKFEIQSGWGWSTTSVTNVSKFNNSGASASLVIEDSAELEVNTLENSGTITNSGTLTGLDTAAAPIRNLASGTITSDGTINGDIVNNAGATLTNSGQIIGDVQNDAGGTLSSSNLIDGAVVNAGNAILSDTITGKLTNTNNTTGAAAQIDLGGDLNVGELENNGNLSIGQGETLTVDNSAAVSTGSLDVDGTLSSDLSNDGTLEITGEVTGLVTNTAIGRLTSTGTIGGLTNESSWSGNSVAGTINGDVINREDSTLASSATVNGSVFNDGDLDISGTVTGTLTNKVSATADTTLTLGGDLEVGGLVNNGEITVGSGLRLTSNSEIDNNDKLVVDGIVDAGVDNDGTLDIAGEVTGFVTNTASGRLTSTGTIGRLTNASNWSGNSVAGTINGNLINREDSTLASSATVNGSVFNNGDLDISGTVTGTLTNKVNATADTTLTLGGDLDVGGLVNNGEITVGRARKLTSNSEIDNNDKLVVNGIVDAAVDNDGAMTVAGEVTGVVTNTTNGKITSTGTIGGLINESDVVGNSVAGTVNGDVVNRLNKDLTSSATVNGDVINNGTMKISGKVAGTLTNKATSVADPTLTLGGNLEVGEVVNNGEFTVGSGFKLTSGNAIDNNDTLIVNGTVDAAVDNDGAMTVAGDITGKVTNNNGATLNSTGSLGGLENNNADATVSGRISGDVDNLNDGVLVSSAAIAGNVVNDGTATLSRSVGGAITNNGTLNITDTLRTGATVAAADPTVINEGTINLSGVLAGRVENDGTLNMSDAKLSGPLNNTDHMNLVGSSVIDGDVTSTGTITGRSVDTDLLIGDGTFFFSDGRINVSNGSKLTITADYIDIGQSARYDNANVTLIGGISNSGEINLEEADTLDGNLLNRLGGSVTISANVNAAGHDVTNHGDFLITTDSDSWGNLHHVDTLTNTGTFDIERGTRVSAARTVNKDGTLTVGGNLTTTLNNQAGATLSMDGGRVTGDVTNSGDMNGDGTVTERLTNRGTLDIASGDKLSVGSGVGNSGSINLAGELETNLNNTAAGEVLLNGGTIDGTLTNTGTISGTGTVTGRLTNAGRADLGGTLAGVANSGTLGTNGDLSVASLNNTGTVVIDEGDNLRSATAVVNRNQLNVAGTLTASLTNAKPGTTELQDGTITGDVTNNGLLTGSGRIESSLTNNGTATIAGSTGALTNSGTLSSTGDLQIDSLVNTGTTNVTSNTVVAVDGSLSNKGQLNVDGNLVGALSNAKGATTTLSGGTITGDVGNDGTLGGDGTIDGTLTNRGATTVAGGNTLNTDMTSNYGTLTVAGTLGGTLVNRTAGTTNLNGGTIDGPVGNLGTLKGDGTITGKLTNSNNATLGGTLAAVDNRGVLRASGKLSATDLTNSGTVAIGAADELTVSGVAINETDGTVRLGGKFIGDLTNSGTISGSGSVTGLLTTDGGRLNIDGSMTVGDLSNVGTLTLSAGDTLVSLDQAENSGRLNVLGTLDSDLLNNGTTSLNGGAVTGDITNGAGSTLFGTGTIGGDLTNNGLARLAGSIGDVVNNDRLETAGTLTVASLTNTGTVAVQAGENLRSASTVDNAGVFELGGTLTAGLDNAAGATTTLQGGTVTGDVLNEGTLTGNGTFGGNLTNRNANATIGGTIGIDLINLGGTITLADDMTVEGRILNSASQSLVVTQRSATVHAAATPGLISIADGTTTTAKGGTQNYTGATMQVDGTLISDVFNEGTFVNDGTLRGNVANIDSFTSTGRVEGSIVTGFSNGKYYDGASASLGGRVAGDVTFAAGSLDLADGLSIGGTLDLREDYALADGRRVNAAQTLVQTETTLSLGGTLGGNLVNGGTIKLTDNAAAVVGNLENVGTVDLRNNDASTVLTTQGLSGNGVIMMDVYTAEDLAGDKVVVSGGATTGHVHLSFAELQSVGGATVGKATTLLDVDDGYSNTFSYTADELAASSERIVYSVEQGSNGDIQLVSQVNPAIGAMFANVTLVQSLIGSVINRPTSPYVTGLVTDYGDKPCGIGGWGRATGGNATVQGKTDNQVSVLDNEVSADYYGMQGGVDLVCFDDRYAGWDLSFGVLGGVNIGDSTQPIYAVDSRDSQSATSRLASITTTDFQQVYGGVYMTGTKDRWTADLQIRGEKTDFELKNRAVEGSGLRIETPDFSSDGITISGSLAYSMPVKDTGWVVTPNVGFAWSKYSTESISFDGDFELEFDDSERQIGFAGASIGKTFIRESENAALHTFATATYFKDFADDAVSRLSNATLEGYETQILTSENLKNYGEVSIGANYVKVLNPGKSGRPRQFSTSARIDGRFGDSIDSVGVTGQFRLQF</sequence>
<name>A0A533IGU5_PARDE</name>
<dbReference type="Gene3D" id="2.160.20.20">
    <property type="match status" value="1"/>
</dbReference>
<organism evidence="3 4">
    <name type="scientific">Paracoccus denitrificans</name>
    <dbReference type="NCBI Taxonomy" id="266"/>
    <lineage>
        <taxon>Bacteria</taxon>
        <taxon>Pseudomonadati</taxon>
        <taxon>Pseudomonadota</taxon>
        <taxon>Alphaproteobacteria</taxon>
        <taxon>Rhodobacterales</taxon>
        <taxon>Paracoccaceae</taxon>
        <taxon>Paracoccus</taxon>
    </lineage>
</organism>
<feature type="chain" id="PRO_5021737508" description="Autotransporter domain-containing protein" evidence="1">
    <location>
        <begin position="39"/>
        <end position="2755"/>
    </location>
</feature>
<gene>
    <name evidence="3" type="ORF">DI616_01950</name>
</gene>
<feature type="domain" description="Autotransporter" evidence="2">
    <location>
        <begin position="2440"/>
        <end position="2755"/>
    </location>
</feature>
<dbReference type="InterPro" id="IPR012332">
    <property type="entry name" value="Autotransporter_pectin_lyase_C"/>
</dbReference>
<protein>
    <recommendedName>
        <fullName evidence="2">Autotransporter domain-containing protein</fullName>
    </recommendedName>
</protein>
<comment type="caution">
    <text evidence="3">The sequence shown here is derived from an EMBL/GenBank/DDBJ whole genome shotgun (WGS) entry which is preliminary data.</text>
</comment>
<accession>A0A533IGU5</accession>
<evidence type="ECO:0000313" key="3">
    <source>
        <dbReference type="EMBL" id="TKW68778.1"/>
    </source>
</evidence>
<feature type="signal peptide" evidence="1">
    <location>
        <begin position="1"/>
        <end position="38"/>
    </location>
</feature>
<dbReference type="EMBL" id="VAFL01000001">
    <property type="protein sequence ID" value="TKW68778.1"/>
    <property type="molecule type" value="Genomic_DNA"/>
</dbReference>
<dbReference type="SUPFAM" id="SSF51126">
    <property type="entry name" value="Pectin lyase-like"/>
    <property type="match status" value="1"/>
</dbReference>